<feature type="transmembrane region" description="Helical" evidence="7">
    <location>
        <begin position="276"/>
        <end position="296"/>
    </location>
</feature>
<keyword evidence="7" id="KW-0812">Transmembrane</keyword>
<dbReference type="InterPro" id="IPR001789">
    <property type="entry name" value="Sig_transdc_resp-reg_receiver"/>
</dbReference>
<evidence type="ECO:0000313" key="11">
    <source>
        <dbReference type="Proteomes" id="UP000621670"/>
    </source>
</evidence>
<keyword evidence="3 6" id="KW-0597">Phosphoprotein</keyword>
<dbReference type="PRINTS" id="PR00344">
    <property type="entry name" value="BCTRLSENSOR"/>
</dbReference>
<dbReference type="Gene3D" id="3.30.565.10">
    <property type="entry name" value="Histidine kinase-like ATPase, C-terminal domain"/>
    <property type="match status" value="1"/>
</dbReference>
<organism evidence="10 11">
    <name type="scientific">Flavobacterium turcicum</name>
    <dbReference type="NCBI Taxonomy" id="2764718"/>
    <lineage>
        <taxon>Bacteria</taxon>
        <taxon>Pseudomonadati</taxon>
        <taxon>Bacteroidota</taxon>
        <taxon>Flavobacteriia</taxon>
        <taxon>Flavobacteriales</taxon>
        <taxon>Flavobacteriaceae</taxon>
        <taxon>Flavobacterium</taxon>
    </lineage>
</organism>
<evidence type="ECO:0000256" key="3">
    <source>
        <dbReference type="ARBA" id="ARBA00022553"/>
    </source>
</evidence>
<dbReference type="EC" id="2.7.13.3" evidence="2"/>
<dbReference type="Pfam" id="PF00072">
    <property type="entry name" value="Response_reg"/>
    <property type="match status" value="1"/>
</dbReference>
<reference evidence="10 11" key="1">
    <citation type="submission" date="2020-08" db="EMBL/GenBank/DDBJ databases">
        <title>Description of novel Flavobacterium F-400 isolate.</title>
        <authorList>
            <person name="Saticioglu I."/>
            <person name="Duman M."/>
            <person name="Altun S."/>
        </authorList>
    </citation>
    <scope>NUCLEOTIDE SEQUENCE [LARGE SCALE GENOMIC DNA]</scope>
    <source>
        <strain evidence="10 11">F-400</strain>
    </source>
</reference>
<feature type="modified residue" description="4-aspartylphosphate" evidence="6">
    <location>
        <position position="616"/>
    </location>
</feature>
<dbReference type="SMART" id="SM00448">
    <property type="entry name" value="REC"/>
    <property type="match status" value="1"/>
</dbReference>
<feature type="domain" description="Histidine kinase" evidence="8">
    <location>
        <begin position="329"/>
        <end position="547"/>
    </location>
</feature>
<evidence type="ECO:0000256" key="1">
    <source>
        <dbReference type="ARBA" id="ARBA00000085"/>
    </source>
</evidence>
<dbReference type="InterPro" id="IPR004358">
    <property type="entry name" value="Sig_transdc_His_kin-like_C"/>
</dbReference>
<dbReference type="SUPFAM" id="SSF55874">
    <property type="entry name" value="ATPase domain of HSP90 chaperone/DNA topoisomerase II/histidine kinase"/>
    <property type="match status" value="1"/>
</dbReference>
<dbReference type="SUPFAM" id="SSF47384">
    <property type="entry name" value="Homodimeric domain of signal transducing histidine kinase"/>
    <property type="match status" value="1"/>
</dbReference>
<evidence type="ECO:0000256" key="5">
    <source>
        <dbReference type="ARBA" id="ARBA00022777"/>
    </source>
</evidence>
<dbReference type="InterPro" id="IPR011006">
    <property type="entry name" value="CheY-like_superfamily"/>
</dbReference>
<dbReference type="Pfam" id="PF00512">
    <property type="entry name" value="HisKA"/>
    <property type="match status" value="1"/>
</dbReference>
<dbReference type="InterPro" id="IPR003594">
    <property type="entry name" value="HATPase_dom"/>
</dbReference>
<evidence type="ECO:0000256" key="4">
    <source>
        <dbReference type="ARBA" id="ARBA00022679"/>
    </source>
</evidence>
<dbReference type="InterPro" id="IPR036641">
    <property type="entry name" value="HPT_dom_sf"/>
</dbReference>
<dbReference type="PROSITE" id="PS50110">
    <property type="entry name" value="RESPONSE_REGULATORY"/>
    <property type="match status" value="1"/>
</dbReference>
<dbReference type="InterPro" id="IPR036890">
    <property type="entry name" value="HATPase_C_sf"/>
</dbReference>
<dbReference type="Gene3D" id="1.10.287.130">
    <property type="match status" value="1"/>
</dbReference>
<comment type="caution">
    <text evidence="10">The sequence shown here is derived from an EMBL/GenBank/DDBJ whole genome shotgun (WGS) entry which is preliminary data.</text>
</comment>
<keyword evidence="11" id="KW-1185">Reference proteome</keyword>
<dbReference type="RefSeq" id="WP_166132846.1">
    <property type="nucleotide sequence ID" value="NZ_JAAOBY010000001.1"/>
</dbReference>
<evidence type="ECO:0000256" key="2">
    <source>
        <dbReference type="ARBA" id="ARBA00012438"/>
    </source>
</evidence>
<protein>
    <recommendedName>
        <fullName evidence="2">histidine kinase</fullName>
        <ecNumber evidence="2">2.7.13.3</ecNumber>
    </recommendedName>
</protein>
<accession>A0ABR7JCH0</accession>
<dbReference type="Gene3D" id="3.40.50.2300">
    <property type="match status" value="1"/>
</dbReference>
<evidence type="ECO:0000256" key="7">
    <source>
        <dbReference type="SAM" id="Phobius"/>
    </source>
</evidence>
<dbReference type="Proteomes" id="UP000621670">
    <property type="component" value="Unassembled WGS sequence"/>
</dbReference>
<evidence type="ECO:0000259" key="8">
    <source>
        <dbReference type="PROSITE" id="PS50109"/>
    </source>
</evidence>
<dbReference type="CDD" id="cd16922">
    <property type="entry name" value="HATPase_EvgS-ArcB-TorS-like"/>
    <property type="match status" value="1"/>
</dbReference>
<dbReference type="PROSITE" id="PS50109">
    <property type="entry name" value="HIS_KIN"/>
    <property type="match status" value="1"/>
</dbReference>
<dbReference type="SUPFAM" id="SSF47226">
    <property type="entry name" value="Histidine-containing phosphotransfer domain, HPT domain"/>
    <property type="match status" value="1"/>
</dbReference>
<keyword evidence="5" id="KW-0418">Kinase</keyword>
<evidence type="ECO:0000259" key="9">
    <source>
        <dbReference type="PROSITE" id="PS50110"/>
    </source>
</evidence>
<gene>
    <name evidence="10" type="ORF">H8R26_02065</name>
</gene>
<dbReference type="Gene3D" id="1.20.120.160">
    <property type="entry name" value="HPT domain"/>
    <property type="match status" value="1"/>
</dbReference>
<dbReference type="PANTHER" id="PTHR43047">
    <property type="entry name" value="TWO-COMPONENT HISTIDINE PROTEIN KINASE"/>
    <property type="match status" value="1"/>
</dbReference>
<dbReference type="EMBL" id="JACRUM010000001">
    <property type="protein sequence ID" value="MBC5862198.1"/>
    <property type="molecule type" value="Genomic_DNA"/>
</dbReference>
<dbReference type="CDD" id="cd00082">
    <property type="entry name" value="HisKA"/>
    <property type="match status" value="1"/>
</dbReference>
<dbReference type="SUPFAM" id="SSF52172">
    <property type="entry name" value="CheY-like"/>
    <property type="match status" value="1"/>
</dbReference>
<dbReference type="InterPro" id="IPR036097">
    <property type="entry name" value="HisK_dim/P_sf"/>
</dbReference>
<feature type="transmembrane region" description="Helical" evidence="7">
    <location>
        <begin position="12"/>
        <end position="31"/>
    </location>
</feature>
<comment type="catalytic activity">
    <reaction evidence="1">
        <text>ATP + protein L-histidine = ADP + protein N-phospho-L-histidine.</text>
        <dbReference type="EC" id="2.7.13.3"/>
    </reaction>
</comment>
<keyword evidence="4" id="KW-0808">Transferase</keyword>
<sequence length="811" mass="90993">MDFKLNYIPVKVLLGYLLLILLFGSVAWFLYKENKRFSTTDNNPSSNNSAVLQVSNVLADLYKTESMGRAAVQSGQNGDYNNYLKQTNALTIAIDSLKKAVNTPKQIKLLDSVQVLLGKKTKNILKLKAIKSKSEDEQAVSTAITDLTKMQSSLRKLQLEDFVQNPNKMGDYERNVLKKYVAYLNQNIPDDSTNTLSKKESDSIVSVSKKLLNQVQTKTSTKKKLVSAEEKKLLQNELSISDQLRQVLGSIEKEIIRSTASNYLKREASLQKTNRIVTSAAIIGLILTMAFLIAILNDFSKSQLYKKQLEAANLKAKKLLRSREQLIATVSHDLKTPLSTMMGYSELLSNSELSNKQIHFAKNIKGSSDYIAQLVQDLLDFTQIEAGKIAIEKIPFSLSKNIQEVAVSVQAIYAQKDIELKLDIDPKLQQPILSDPFRLRQILTNLIGNAYKFTEKGTIKISAQIDVALENIRISVADSGIGIAAENQEIIFEEFTQANDQIEKKYGGTGLGLTISKKMASILGGDLQLNSTLGQGSTFTIKLPLLFAPVSTENPEDKIEISGEKKIGVLIDDDRNLLQLTTEVLRNNNYIVHPFQDANEALQWMKQYAFDFIITDIQMPVIDGFELLRSVQKSTEYNSKKQPIIAVTGRNDLDKNYYLDAGFSTVIYKPYTPKILLKTTSAILNQREIPKASIKKAREKKVTKLFSLKELRAFLPDQNDELREILENFMTSSIENLALLNNAIENKNAAEVQNIAHKMSPMFKQIKANHISTILDQLERESYHSIDAVALANELSIKMNALFVLLQKEIN</sequence>
<proteinExistence type="predicted"/>
<name>A0ABR7JCH0_9FLAO</name>
<dbReference type="InterPro" id="IPR005467">
    <property type="entry name" value="His_kinase_dom"/>
</dbReference>
<evidence type="ECO:0000256" key="6">
    <source>
        <dbReference type="PROSITE-ProRule" id="PRU00169"/>
    </source>
</evidence>
<keyword evidence="7" id="KW-0472">Membrane</keyword>
<evidence type="ECO:0000313" key="10">
    <source>
        <dbReference type="EMBL" id="MBC5862198.1"/>
    </source>
</evidence>
<dbReference type="InterPro" id="IPR003661">
    <property type="entry name" value="HisK_dim/P_dom"/>
</dbReference>
<keyword evidence="7" id="KW-1133">Transmembrane helix</keyword>
<dbReference type="SMART" id="SM00388">
    <property type="entry name" value="HisKA"/>
    <property type="match status" value="1"/>
</dbReference>
<dbReference type="SMART" id="SM00387">
    <property type="entry name" value="HATPase_c"/>
    <property type="match status" value="1"/>
</dbReference>
<dbReference type="Pfam" id="PF02518">
    <property type="entry name" value="HATPase_c"/>
    <property type="match status" value="1"/>
</dbReference>
<dbReference type="CDD" id="cd17546">
    <property type="entry name" value="REC_hyHK_CKI1_RcsC-like"/>
    <property type="match status" value="1"/>
</dbReference>
<feature type="domain" description="Response regulatory" evidence="9">
    <location>
        <begin position="567"/>
        <end position="684"/>
    </location>
</feature>